<dbReference type="SUPFAM" id="SSF81342">
    <property type="entry name" value="Transmembrane di-heme cytochromes"/>
    <property type="match status" value="1"/>
</dbReference>
<dbReference type="Pfam" id="PF01292">
    <property type="entry name" value="Ni_hydr_CYTB"/>
    <property type="match status" value="1"/>
</dbReference>
<evidence type="ECO:0000256" key="2">
    <source>
        <dbReference type="ARBA" id="ARBA00004651"/>
    </source>
</evidence>
<evidence type="ECO:0000313" key="16">
    <source>
        <dbReference type="Proteomes" id="UP000315901"/>
    </source>
</evidence>
<feature type="transmembrane region" description="Helical" evidence="13">
    <location>
        <begin position="125"/>
        <end position="147"/>
    </location>
</feature>
<name>A0A501W5T0_9GAMM</name>
<evidence type="ECO:0000256" key="3">
    <source>
        <dbReference type="ARBA" id="ARBA00022448"/>
    </source>
</evidence>
<keyword evidence="10" id="KW-0408">Iron</keyword>
<dbReference type="Proteomes" id="UP000315901">
    <property type="component" value="Unassembled WGS sequence"/>
</dbReference>
<evidence type="ECO:0000256" key="9">
    <source>
        <dbReference type="ARBA" id="ARBA00022989"/>
    </source>
</evidence>
<dbReference type="PANTHER" id="PTHR30529:SF7">
    <property type="entry name" value="CYTOCHROME B561 BACTERIAL_NI-HYDROGENASE DOMAIN-CONTAINING PROTEIN"/>
    <property type="match status" value="1"/>
</dbReference>
<evidence type="ECO:0000256" key="8">
    <source>
        <dbReference type="ARBA" id="ARBA00022982"/>
    </source>
</evidence>
<keyword evidence="3" id="KW-0813">Transport</keyword>
<keyword evidence="16" id="KW-1185">Reference proteome</keyword>
<comment type="cofactor">
    <cofactor evidence="1">
        <name>heme b</name>
        <dbReference type="ChEBI" id="CHEBI:60344"/>
    </cofactor>
</comment>
<dbReference type="GO" id="GO:0005886">
    <property type="term" value="C:plasma membrane"/>
    <property type="evidence" value="ECO:0007669"/>
    <property type="project" value="UniProtKB-SubCell"/>
</dbReference>
<dbReference type="InterPro" id="IPR016174">
    <property type="entry name" value="Di-haem_cyt_TM"/>
</dbReference>
<dbReference type="GO" id="GO:0009055">
    <property type="term" value="F:electron transfer activity"/>
    <property type="evidence" value="ECO:0007669"/>
    <property type="project" value="InterPro"/>
</dbReference>
<keyword evidence="6 13" id="KW-0812">Transmembrane</keyword>
<keyword evidence="4" id="KW-1003">Cell membrane</keyword>
<evidence type="ECO:0000256" key="13">
    <source>
        <dbReference type="SAM" id="Phobius"/>
    </source>
</evidence>
<gene>
    <name evidence="15" type="ORF">FJM67_17240</name>
</gene>
<dbReference type="PANTHER" id="PTHR30529">
    <property type="entry name" value="CYTOCHROME B561"/>
    <property type="match status" value="1"/>
</dbReference>
<evidence type="ECO:0000256" key="4">
    <source>
        <dbReference type="ARBA" id="ARBA00022475"/>
    </source>
</evidence>
<feature type="transmembrane region" description="Helical" evidence="13">
    <location>
        <begin position="91"/>
        <end position="113"/>
    </location>
</feature>
<dbReference type="GO" id="GO:0046872">
    <property type="term" value="F:metal ion binding"/>
    <property type="evidence" value="ECO:0007669"/>
    <property type="project" value="UniProtKB-KW"/>
</dbReference>
<keyword evidence="11 13" id="KW-0472">Membrane</keyword>
<comment type="similarity">
    <text evidence="12">Belongs to the cytochrome b561 family.</text>
</comment>
<keyword evidence="8" id="KW-0249">Electron transport</keyword>
<evidence type="ECO:0000256" key="10">
    <source>
        <dbReference type="ARBA" id="ARBA00023004"/>
    </source>
</evidence>
<evidence type="ECO:0000313" key="15">
    <source>
        <dbReference type="EMBL" id="TPE43434.1"/>
    </source>
</evidence>
<comment type="subcellular location">
    <subcellularLocation>
        <location evidence="2">Cell membrane</location>
        <topology evidence="2">Multi-pass membrane protein</topology>
    </subcellularLocation>
</comment>
<dbReference type="GO" id="GO:0020037">
    <property type="term" value="F:heme binding"/>
    <property type="evidence" value="ECO:0007669"/>
    <property type="project" value="TreeGrafter"/>
</dbReference>
<evidence type="ECO:0000256" key="5">
    <source>
        <dbReference type="ARBA" id="ARBA00022617"/>
    </source>
</evidence>
<evidence type="ECO:0000256" key="7">
    <source>
        <dbReference type="ARBA" id="ARBA00022723"/>
    </source>
</evidence>
<dbReference type="RefSeq" id="WP_140591926.1">
    <property type="nucleotide sequence ID" value="NZ_VFRR01000102.1"/>
</dbReference>
<dbReference type="EMBL" id="VFRR01000102">
    <property type="protein sequence ID" value="TPE43434.1"/>
    <property type="molecule type" value="Genomic_DNA"/>
</dbReference>
<dbReference type="InterPro" id="IPR011577">
    <property type="entry name" value="Cyt_b561_bac/Ni-Hgenase"/>
</dbReference>
<feature type="transmembrane region" description="Helical" evidence="13">
    <location>
        <begin position="12"/>
        <end position="30"/>
    </location>
</feature>
<dbReference type="OrthoDB" id="9793784at2"/>
<comment type="caution">
    <text evidence="15">The sequence shown here is derived from an EMBL/GenBank/DDBJ whole genome shotgun (WGS) entry which is preliminary data.</text>
</comment>
<keyword evidence="7" id="KW-0479">Metal-binding</keyword>
<keyword evidence="9 13" id="KW-1133">Transmembrane helix</keyword>
<feature type="transmembrane region" description="Helical" evidence="13">
    <location>
        <begin position="50"/>
        <end position="70"/>
    </location>
</feature>
<proteinExistence type="inferred from homology"/>
<dbReference type="InterPro" id="IPR052168">
    <property type="entry name" value="Cytochrome_b561_oxidase"/>
</dbReference>
<feature type="domain" description="Cytochrome b561 bacterial/Ni-hydrogenase" evidence="14">
    <location>
        <begin position="8"/>
        <end position="157"/>
    </location>
</feature>
<evidence type="ECO:0000256" key="6">
    <source>
        <dbReference type="ARBA" id="ARBA00022692"/>
    </source>
</evidence>
<accession>A0A501W5T0</accession>
<dbReference type="AlphaFoldDB" id="A0A501W5T0"/>
<evidence type="ECO:0000256" key="12">
    <source>
        <dbReference type="ARBA" id="ARBA00037975"/>
    </source>
</evidence>
<evidence type="ECO:0000256" key="1">
    <source>
        <dbReference type="ARBA" id="ARBA00001970"/>
    </source>
</evidence>
<protein>
    <recommendedName>
        <fullName evidence="14">Cytochrome b561 bacterial/Ni-hydrogenase domain-containing protein</fullName>
    </recommendedName>
</protein>
<keyword evidence="5" id="KW-0349">Heme</keyword>
<organism evidence="15 16">
    <name type="scientific">Maribrevibacterium harenarium</name>
    <dbReference type="NCBI Taxonomy" id="2589817"/>
    <lineage>
        <taxon>Bacteria</taxon>
        <taxon>Pseudomonadati</taxon>
        <taxon>Pseudomonadota</taxon>
        <taxon>Gammaproteobacteria</taxon>
        <taxon>Oceanospirillales</taxon>
        <taxon>Oceanospirillaceae</taxon>
        <taxon>Maribrevibacterium</taxon>
    </lineage>
</organism>
<evidence type="ECO:0000256" key="11">
    <source>
        <dbReference type="ARBA" id="ARBA00023136"/>
    </source>
</evidence>
<dbReference type="GO" id="GO:0022904">
    <property type="term" value="P:respiratory electron transport chain"/>
    <property type="evidence" value="ECO:0007669"/>
    <property type="project" value="InterPro"/>
</dbReference>
<reference evidence="15 16" key="1">
    <citation type="submission" date="2019-06" db="EMBL/GenBank/DDBJ databases">
        <title>A novel bacterium of genus Marinomonas, isolated from coastal sand.</title>
        <authorList>
            <person name="Huang H."/>
            <person name="Mo K."/>
            <person name="Hu Y."/>
        </authorList>
    </citation>
    <scope>NUCLEOTIDE SEQUENCE [LARGE SCALE GENOMIC DNA]</scope>
    <source>
        <strain evidence="15 16">HB171799</strain>
    </source>
</reference>
<sequence length="160" mass="18196">MSDQLRWYSKTQIVLHWITVALVIAQYVLHDSIANAWELIQSGRPISFDPLVLSHVAGGIFIALIVLIRLRLKYINAHEAKDLLSNRLSNIAYKLLYALLMMMVLSGGTAWFFRIDAAANAHNLFKVLLLITVLGHVLAALYHHFIVKDGLLNRMFFARK</sequence>
<evidence type="ECO:0000259" key="14">
    <source>
        <dbReference type="Pfam" id="PF01292"/>
    </source>
</evidence>